<dbReference type="Pfam" id="PF02321">
    <property type="entry name" value="OEP"/>
    <property type="match status" value="2"/>
</dbReference>
<feature type="chain" id="PRO_5016920315" evidence="8">
    <location>
        <begin position="22"/>
        <end position="477"/>
    </location>
</feature>
<evidence type="ECO:0000256" key="1">
    <source>
        <dbReference type="ARBA" id="ARBA00004442"/>
    </source>
</evidence>
<accession>A0A378U494</accession>
<dbReference type="GO" id="GO:0009279">
    <property type="term" value="C:cell outer membrane"/>
    <property type="evidence" value="ECO:0007669"/>
    <property type="project" value="UniProtKB-SubCell"/>
</dbReference>
<comment type="similarity">
    <text evidence="2">Belongs to the outer membrane factor (OMF) (TC 1.B.17) family.</text>
</comment>
<dbReference type="InterPro" id="IPR003423">
    <property type="entry name" value="OMP_efflux"/>
</dbReference>
<dbReference type="GO" id="GO:0015562">
    <property type="term" value="F:efflux transmembrane transporter activity"/>
    <property type="evidence" value="ECO:0007669"/>
    <property type="project" value="InterPro"/>
</dbReference>
<dbReference type="GO" id="GO:1990281">
    <property type="term" value="C:efflux pump complex"/>
    <property type="evidence" value="ECO:0007669"/>
    <property type="project" value="TreeGrafter"/>
</dbReference>
<evidence type="ECO:0000313" key="10">
    <source>
        <dbReference type="Proteomes" id="UP000255024"/>
    </source>
</evidence>
<evidence type="ECO:0000256" key="7">
    <source>
        <dbReference type="ARBA" id="ARBA00023237"/>
    </source>
</evidence>
<dbReference type="InterPro" id="IPR051906">
    <property type="entry name" value="TolC-like"/>
</dbReference>
<dbReference type="Proteomes" id="UP000255024">
    <property type="component" value="Unassembled WGS sequence"/>
</dbReference>
<keyword evidence="6" id="KW-0472">Membrane</keyword>
<evidence type="ECO:0000256" key="3">
    <source>
        <dbReference type="ARBA" id="ARBA00022448"/>
    </source>
</evidence>
<reference evidence="9 10" key="1">
    <citation type="submission" date="2018-06" db="EMBL/GenBank/DDBJ databases">
        <authorList>
            <consortium name="Pathogen Informatics"/>
            <person name="Doyle S."/>
        </authorList>
    </citation>
    <scope>NUCLEOTIDE SEQUENCE [LARGE SCALE GENOMIC DNA]</scope>
    <source>
        <strain evidence="9 10">NCTC11179</strain>
    </source>
</reference>
<organism evidence="9 10">
    <name type="scientific">Myroides odoratus</name>
    <name type="common">Flavobacterium odoratum</name>
    <dbReference type="NCBI Taxonomy" id="256"/>
    <lineage>
        <taxon>Bacteria</taxon>
        <taxon>Pseudomonadati</taxon>
        <taxon>Bacteroidota</taxon>
        <taxon>Flavobacteriia</taxon>
        <taxon>Flavobacteriales</taxon>
        <taxon>Flavobacteriaceae</taxon>
        <taxon>Myroides</taxon>
    </lineage>
</organism>
<keyword evidence="4" id="KW-1134">Transmembrane beta strand</keyword>
<evidence type="ECO:0000256" key="6">
    <source>
        <dbReference type="ARBA" id="ARBA00023136"/>
    </source>
</evidence>
<comment type="subcellular location">
    <subcellularLocation>
        <location evidence="1">Cell outer membrane</location>
    </subcellularLocation>
</comment>
<feature type="signal peptide" evidence="8">
    <location>
        <begin position="1"/>
        <end position="21"/>
    </location>
</feature>
<protein>
    <submittedName>
        <fullName evidence="9">Outer membrane channel protein</fullName>
    </submittedName>
</protein>
<evidence type="ECO:0000256" key="2">
    <source>
        <dbReference type="ARBA" id="ARBA00007613"/>
    </source>
</evidence>
<dbReference type="RefSeq" id="WP_115092457.1">
    <property type="nucleotide sequence ID" value="NZ_CP068107.1"/>
</dbReference>
<gene>
    <name evidence="9" type="ORF">NCTC11179_03348</name>
</gene>
<keyword evidence="10" id="KW-1185">Reference proteome</keyword>
<sequence length="477" mass="54278">MNLSKFYISVLFSFLALPVLAQEKRWTLDECIDYAIEHNISVKQIEIGEQRNVVTVDMARYDFLPVLSGSANHSWTMVDQPDVQTGTIGQRTLQESTVGLSVGIDIFDGLQKQKRLAKARLEHVASVYQVQKIKEDIALAVINSYLQIIFNKELVHTNKVQLDYDENEVSRVQVLVNAGAVPAGDLLDVKATVASSTQRLISSENELIIAKLNLAQLLQIRDYEHFDVQDSDYKITESELMLYTPEEITSRAFESLTNIKTAELNVQLAEKEVQISKGAYYPKLTGFYNFGSNVRYQDRIVGSSPTEGLDQIGFVEGSGQRVMRQGMMNVYGGPESFFRQIDNNKSSTFGLSLTVPIFNGLKTRKTVKLNQLALEQMQYEKEAEELKLEQLVFKAYTDTKSSFQTYEASVVTLESREKSLEYARERYAVGLINIFELNQNQNLHVTAQSNLLKAKYDYIFKNKILEYYFGLPLFKRN</sequence>
<dbReference type="AlphaFoldDB" id="A0A378U494"/>
<dbReference type="SUPFAM" id="SSF56954">
    <property type="entry name" value="Outer membrane efflux proteins (OEP)"/>
    <property type="match status" value="1"/>
</dbReference>
<evidence type="ECO:0000256" key="8">
    <source>
        <dbReference type="SAM" id="SignalP"/>
    </source>
</evidence>
<evidence type="ECO:0000256" key="4">
    <source>
        <dbReference type="ARBA" id="ARBA00022452"/>
    </source>
</evidence>
<dbReference type="PANTHER" id="PTHR30026">
    <property type="entry name" value="OUTER MEMBRANE PROTEIN TOLC"/>
    <property type="match status" value="1"/>
</dbReference>
<evidence type="ECO:0000313" key="9">
    <source>
        <dbReference type="EMBL" id="STZ69831.1"/>
    </source>
</evidence>
<keyword evidence="5" id="KW-0812">Transmembrane</keyword>
<evidence type="ECO:0000256" key="5">
    <source>
        <dbReference type="ARBA" id="ARBA00022692"/>
    </source>
</evidence>
<name>A0A378U494_MYROD</name>
<keyword evidence="3" id="KW-0813">Transport</keyword>
<dbReference type="EMBL" id="UGQL01000002">
    <property type="protein sequence ID" value="STZ69831.1"/>
    <property type="molecule type" value="Genomic_DNA"/>
</dbReference>
<proteinExistence type="inferred from homology"/>
<dbReference type="GO" id="GO:0015288">
    <property type="term" value="F:porin activity"/>
    <property type="evidence" value="ECO:0007669"/>
    <property type="project" value="TreeGrafter"/>
</dbReference>
<keyword evidence="7" id="KW-0998">Cell outer membrane</keyword>
<dbReference type="Gene3D" id="1.20.1600.10">
    <property type="entry name" value="Outer membrane efflux proteins (OEP)"/>
    <property type="match status" value="1"/>
</dbReference>
<keyword evidence="8" id="KW-0732">Signal</keyword>
<dbReference type="PANTHER" id="PTHR30026:SF20">
    <property type="entry name" value="OUTER MEMBRANE PROTEIN TOLC"/>
    <property type="match status" value="1"/>
</dbReference>